<dbReference type="Proteomes" id="UP000887565">
    <property type="component" value="Unplaced"/>
</dbReference>
<protein>
    <submittedName>
        <fullName evidence="2">Uncharacterized protein</fullName>
    </submittedName>
</protein>
<accession>A0A915LAA6</accession>
<sequence length="274" mass="30490">MDCKELGTFSLEIHFRSERITVILREMTDRKLLPKISLPFGSVLSIAFRSVPSEKANVFDTPVGLSIEGGRFFVQCTRYGAGVTLNVTAESRQRPGEFFYPNVELKLDPDVVRFWVKVDDLAGADSDYFCQNVEEDGRRGESSAERGFGSQECQNSPPCQPGTYCVKRQQSSKAVEYCLRGKDIEDRCQQTIPPKEDVLYVACKGGRSTTLCHHQVHGLVSSLEHGTFCADESDTHALVTIGNPKTTTGDILRLVYHTPISVSINCTIKNRLES</sequence>
<name>A0A915LAA6_ROMCU</name>
<dbReference type="WBParaSite" id="nRc.2.0.1.t47323-RA">
    <property type="protein sequence ID" value="nRc.2.0.1.t47323-RA"/>
    <property type="gene ID" value="nRc.2.0.1.g47323"/>
</dbReference>
<proteinExistence type="predicted"/>
<reference evidence="2" key="1">
    <citation type="submission" date="2022-11" db="UniProtKB">
        <authorList>
            <consortium name="WormBaseParasite"/>
        </authorList>
    </citation>
    <scope>IDENTIFICATION</scope>
</reference>
<evidence type="ECO:0000313" key="2">
    <source>
        <dbReference type="WBParaSite" id="nRc.2.0.1.t47323-RA"/>
    </source>
</evidence>
<organism evidence="1 2">
    <name type="scientific">Romanomermis culicivorax</name>
    <name type="common">Nematode worm</name>
    <dbReference type="NCBI Taxonomy" id="13658"/>
    <lineage>
        <taxon>Eukaryota</taxon>
        <taxon>Metazoa</taxon>
        <taxon>Ecdysozoa</taxon>
        <taxon>Nematoda</taxon>
        <taxon>Enoplea</taxon>
        <taxon>Dorylaimia</taxon>
        <taxon>Mermithida</taxon>
        <taxon>Mermithoidea</taxon>
        <taxon>Mermithidae</taxon>
        <taxon>Romanomermis</taxon>
    </lineage>
</organism>
<dbReference type="AlphaFoldDB" id="A0A915LAA6"/>
<evidence type="ECO:0000313" key="1">
    <source>
        <dbReference type="Proteomes" id="UP000887565"/>
    </source>
</evidence>
<keyword evidence="1" id="KW-1185">Reference proteome</keyword>